<dbReference type="EMBL" id="MT630864">
    <property type="protein sequence ID" value="QNO43796.1"/>
    <property type="molecule type" value="Genomic_DNA"/>
</dbReference>
<dbReference type="Pfam" id="PF19502">
    <property type="entry name" value="DUF6036"/>
    <property type="match status" value="1"/>
</dbReference>
<evidence type="ECO:0000313" key="3">
    <source>
        <dbReference type="EMBL" id="QNO50604.1"/>
    </source>
</evidence>
<dbReference type="EMBL" id="MT631442">
    <property type="protein sequence ID" value="QNO50604.1"/>
    <property type="molecule type" value="Genomic_DNA"/>
</dbReference>
<dbReference type="AlphaFoldDB" id="A0A7G9Y712"/>
<dbReference type="InterPro" id="IPR045792">
    <property type="entry name" value="DUF6036"/>
</dbReference>
<gene>
    <name evidence="2" type="ORF">BPLLOOKG_00022</name>
    <name evidence="3" type="ORF">EGELPFMD_00024</name>
</gene>
<accession>A0A7G9Y712</accession>
<dbReference type="SUPFAM" id="SSF81301">
    <property type="entry name" value="Nucleotidyltransferase"/>
    <property type="match status" value="1"/>
</dbReference>
<evidence type="ECO:0000313" key="2">
    <source>
        <dbReference type="EMBL" id="QNO43796.1"/>
    </source>
</evidence>
<reference evidence="2" key="1">
    <citation type="submission" date="2020-06" db="EMBL/GenBank/DDBJ databases">
        <title>Unique genomic features of the anaerobic methanotrophic archaea.</title>
        <authorList>
            <person name="Chadwick G.L."/>
            <person name="Skennerton C.T."/>
            <person name="Laso-Perez R."/>
            <person name="Leu A.O."/>
            <person name="Speth D.R."/>
            <person name="Yu H."/>
            <person name="Morgan-Lang C."/>
            <person name="Hatzenpichler R."/>
            <person name="Goudeau D."/>
            <person name="Malmstrom R."/>
            <person name="Brazelton W.J."/>
            <person name="Woyke T."/>
            <person name="Hallam S.J."/>
            <person name="Tyson G.W."/>
            <person name="Wegener G."/>
            <person name="Boetius A."/>
            <person name="Orphan V."/>
        </authorList>
    </citation>
    <scope>NUCLEOTIDE SEQUENCE</scope>
</reference>
<dbReference type="Gene3D" id="3.30.460.40">
    <property type="match status" value="1"/>
</dbReference>
<name>A0A7G9Y712_9EURY</name>
<dbReference type="InterPro" id="IPR043519">
    <property type="entry name" value="NT_sf"/>
</dbReference>
<organism evidence="2">
    <name type="scientific">Candidatus Methanogaster sp. ANME-2c ERB4</name>
    <dbReference type="NCBI Taxonomy" id="2759911"/>
    <lineage>
        <taxon>Archaea</taxon>
        <taxon>Methanobacteriati</taxon>
        <taxon>Methanobacteriota</taxon>
        <taxon>Stenosarchaea group</taxon>
        <taxon>Methanomicrobia</taxon>
        <taxon>Methanosarcinales</taxon>
        <taxon>ANME-2 cluster</taxon>
        <taxon>Candidatus Methanogasteraceae</taxon>
        <taxon>Candidatus Methanogaster</taxon>
    </lineage>
</organism>
<protein>
    <recommendedName>
        <fullName evidence="1">DUF6036 domain-containing protein</fullName>
    </recommendedName>
</protein>
<sequence length="171" mass="19592">MTVEKHLQDRPRIIVIGGTALVYHGLKRSTKDLDFVFPTQGECFWFSDALSKIGCAPRRGVKVWRFIDFERDLYVDISYGAVGEVLLTQSVFARLIEEKIQNMSVWIPSLEDLFILKACHSMDAYGTDAIGDAKRIYEQIDMRIVEDELRNQSERVGEKVNRWLDEFGAGA</sequence>
<evidence type="ECO:0000259" key="1">
    <source>
        <dbReference type="Pfam" id="PF19502"/>
    </source>
</evidence>
<proteinExistence type="predicted"/>
<feature type="domain" description="DUF6036" evidence="1">
    <location>
        <begin position="8"/>
        <end position="154"/>
    </location>
</feature>